<evidence type="ECO:0000256" key="1">
    <source>
        <dbReference type="ARBA" id="ARBA00006133"/>
    </source>
</evidence>
<dbReference type="PANTHER" id="PTHR15830">
    <property type="entry name" value="TELOMERE LENGTH REGULATION PROTEIN TEL2 FAMILY MEMBER"/>
    <property type="match status" value="1"/>
</dbReference>
<dbReference type="KEGG" id="tve:TRV_06255"/>
<dbReference type="EMBL" id="ACYE01000354">
    <property type="protein sequence ID" value="EFE39068.1"/>
    <property type="molecule type" value="Genomic_DNA"/>
</dbReference>
<feature type="region of interest" description="Disordered" evidence="2">
    <location>
        <begin position="9"/>
        <end position="29"/>
    </location>
</feature>
<dbReference type="HOGENOM" id="CLU_005799_0_0_1"/>
<feature type="compositionally biased region" description="Acidic residues" evidence="2">
    <location>
        <begin position="574"/>
        <end position="584"/>
    </location>
</feature>
<protein>
    <recommendedName>
        <fullName evidence="3">Telomere length regulation protein conserved domain-containing protein</fullName>
    </recommendedName>
</protein>
<dbReference type="GO" id="GO:0051083">
    <property type="term" value="P:'de novo' cotranslational protein folding"/>
    <property type="evidence" value="ECO:0007669"/>
    <property type="project" value="TreeGrafter"/>
</dbReference>
<feature type="domain" description="Telomere length regulation protein conserved" evidence="3">
    <location>
        <begin position="612"/>
        <end position="723"/>
    </location>
</feature>
<comment type="caution">
    <text evidence="4">The sequence shown here is derived from an EMBL/GenBank/DDBJ whole genome shotgun (WGS) entry which is preliminary data.</text>
</comment>
<dbReference type="InterPro" id="IPR051970">
    <property type="entry name" value="TEL2_Regulation"/>
</dbReference>
<dbReference type="PANTHER" id="PTHR15830:SF10">
    <property type="entry name" value="TELOMERE LENGTH REGULATION PROTEIN TEL2 HOMOLOG"/>
    <property type="match status" value="1"/>
</dbReference>
<evidence type="ECO:0000259" key="3">
    <source>
        <dbReference type="Pfam" id="PF10193"/>
    </source>
</evidence>
<dbReference type="OrthoDB" id="10258062at2759"/>
<sequence length="1000" mass="111132">MEALLKVVKSSDSSEEPLIPHSPARETPGAQRISVIEDEQSEAHLSSPEDVLKILKSKIPASTLLEALKFLDPASLENGDFNIIIPSSLAAQILHALITTTICDHWASLGMEHDPKPSYQLPSSQTPQAMLLRCVKSPSGIGTLLAYLRSLLPSQTPPQGKSASSDKGILIQDALSLLSRLLSPIDLIFHLLTDIRRFIDHEVRKQLLWQETISLLASGKVLSISAESLKYTELSVGTSAHSWISNGKLYAAWLGKNISSMASQFSIDDDQAWKYLGAFISRSLSIGQTDQVVIEILHTLLFRKDRPGTENFINLLKSLRQHDQKRILESILRCLERAYLVNLLENEDKIVDASISNVSIILSLITRDVVIMKETLKNWLISGIGGSINSVYMRRSLLATFASDPELESLSQIFTKSIDVFGDKLSIKHSPIPAQEANAQVILLTAGYLHRLETTDLSSLVQASSYLSAISNRLGAASTRSRFLGMIVGTSLSKLIDKPESRMKFDLAEMESDEASWFLRLSDTQDQVRTITDLELPHTLSSTETIKKRALNVKHEKMQESSAKPTASKILPLEDSDEYNDDDLIPYQKPDADASDSDEDPTLIQRSKPTPPVYIRDLLTYLRDIDNYDRYILGISTAPSLIRRKSGFGSELDEHIRDLSLTLTSLHDKYNVPKFQEYRLQSLTELVVARPLVLGPWIANAFFHIDLSQSQRSSLLVALGLGARELAGYREEDSKAMGLPQGSADTSFPSQRLPPRLEIQYDPTSKHTPTEAISRNIARNSLEPLALNAVDTMSGPNALKVRTFSSRMEVEKKKHEQEQLRRAKSIPKDLHRILFEAFFRPLTSGFSLMMYSTSSYNGNNPFFSPHLLSLFIQTTNLVISTIGPSSVNHLTITSDVLTLLMSLHNSAAATEPTVLSAILSLFLAVLDINIASGSSGEERLVNEFAEQVMEMREWVGGIFERTPKGDDQVRMLAAGIMVKLGEVMNRYQGRLFGMNAEFSF</sequence>
<feature type="region of interest" description="Disordered" evidence="2">
    <location>
        <begin position="554"/>
        <end position="608"/>
    </location>
</feature>
<accession>D4DGF2</accession>
<dbReference type="Pfam" id="PF10193">
    <property type="entry name" value="Telomere_reg-2"/>
    <property type="match status" value="1"/>
</dbReference>
<dbReference type="GO" id="GO:0005829">
    <property type="term" value="C:cytosol"/>
    <property type="evidence" value="ECO:0007669"/>
    <property type="project" value="TreeGrafter"/>
</dbReference>
<evidence type="ECO:0000313" key="5">
    <source>
        <dbReference type="Proteomes" id="UP000008383"/>
    </source>
</evidence>
<evidence type="ECO:0000256" key="2">
    <source>
        <dbReference type="SAM" id="MobiDB-lite"/>
    </source>
</evidence>
<comment type="similarity">
    <text evidence="1">Belongs to the TEL2 family.</text>
</comment>
<dbReference type="InterPro" id="IPR019337">
    <property type="entry name" value="Telomere_length_regulation_dom"/>
</dbReference>
<dbReference type="GeneID" id="9583612"/>
<reference evidence="5" key="1">
    <citation type="journal article" date="2011" name="Genome Biol.">
        <title>Comparative and functional genomics provide insights into the pathogenicity of dermatophytic fungi.</title>
        <authorList>
            <person name="Burmester A."/>
            <person name="Shelest E."/>
            <person name="Gloeckner G."/>
            <person name="Heddergott C."/>
            <person name="Schindler S."/>
            <person name="Staib P."/>
            <person name="Heidel A."/>
            <person name="Felder M."/>
            <person name="Petzold A."/>
            <person name="Szafranski K."/>
            <person name="Feuermann M."/>
            <person name="Pedruzzi I."/>
            <person name="Priebe S."/>
            <person name="Groth M."/>
            <person name="Winkler R."/>
            <person name="Li W."/>
            <person name="Kniemeyer O."/>
            <person name="Schroeckh V."/>
            <person name="Hertweck C."/>
            <person name="Hube B."/>
            <person name="White T.C."/>
            <person name="Platzer M."/>
            <person name="Guthke R."/>
            <person name="Heitman J."/>
            <person name="Woestemeyer J."/>
            <person name="Zipfel P.F."/>
            <person name="Monod M."/>
            <person name="Brakhage A.A."/>
        </authorList>
    </citation>
    <scope>NUCLEOTIDE SEQUENCE [LARGE SCALE GENOMIC DNA]</scope>
    <source>
        <strain evidence="5">HKI 0517</strain>
    </source>
</reference>
<dbReference type="Gene3D" id="1.25.40.720">
    <property type="entry name" value="Telomere length regulation protein 2, C-terminal domain"/>
    <property type="match status" value="1"/>
</dbReference>
<name>D4DGF2_TRIVH</name>
<dbReference type="AlphaFoldDB" id="D4DGF2"/>
<keyword evidence="5" id="KW-1185">Reference proteome</keyword>
<proteinExistence type="inferred from homology"/>
<dbReference type="GO" id="GO:0042162">
    <property type="term" value="F:telomeric DNA binding"/>
    <property type="evidence" value="ECO:0007669"/>
    <property type="project" value="TreeGrafter"/>
</dbReference>
<dbReference type="Proteomes" id="UP000008383">
    <property type="component" value="Unassembled WGS sequence"/>
</dbReference>
<organism evidence="4 5">
    <name type="scientific">Trichophyton verrucosum (strain HKI 0517)</name>
    <dbReference type="NCBI Taxonomy" id="663202"/>
    <lineage>
        <taxon>Eukaryota</taxon>
        <taxon>Fungi</taxon>
        <taxon>Dikarya</taxon>
        <taxon>Ascomycota</taxon>
        <taxon>Pezizomycotina</taxon>
        <taxon>Eurotiomycetes</taxon>
        <taxon>Eurotiomycetidae</taxon>
        <taxon>Onygenales</taxon>
        <taxon>Arthrodermataceae</taxon>
        <taxon>Trichophyton</taxon>
    </lineage>
</organism>
<evidence type="ECO:0000313" key="4">
    <source>
        <dbReference type="EMBL" id="EFE39068.1"/>
    </source>
</evidence>
<dbReference type="GO" id="GO:0051879">
    <property type="term" value="F:Hsp90 protein binding"/>
    <property type="evidence" value="ECO:0007669"/>
    <property type="project" value="TreeGrafter"/>
</dbReference>
<dbReference type="RefSeq" id="XP_003019713.1">
    <property type="nucleotide sequence ID" value="XM_003019667.1"/>
</dbReference>
<dbReference type="InterPro" id="IPR038528">
    <property type="entry name" value="TEL2_C_sf"/>
</dbReference>
<gene>
    <name evidence="4" type="ORF">TRV_06255</name>
</gene>